<gene>
    <name evidence="3" type="primary">WBGene00116519</name>
</gene>
<keyword evidence="2" id="KW-0812">Transmembrane</keyword>
<feature type="transmembrane region" description="Helical" evidence="2">
    <location>
        <begin position="225"/>
        <end position="246"/>
    </location>
</feature>
<dbReference type="OrthoDB" id="5804248at2759"/>
<feature type="compositionally biased region" description="Basic and acidic residues" evidence="1">
    <location>
        <begin position="167"/>
        <end position="181"/>
    </location>
</feature>
<keyword evidence="2" id="KW-0472">Membrane</keyword>
<organism evidence="3 4">
    <name type="scientific">Pristionchus pacificus</name>
    <name type="common">Parasitic nematode worm</name>
    <dbReference type="NCBI Taxonomy" id="54126"/>
    <lineage>
        <taxon>Eukaryota</taxon>
        <taxon>Metazoa</taxon>
        <taxon>Ecdysozoa</taxon>
        <taxon>Nematoda</taxon>
        <taxon>Chromadorea</taxon>
        <taxon>Rhabditida</taxon>
        <taxon>Rhabditina</taxon>
        <taxon>Diplogasteromorpha</taxon>
        <taxon>Diplogasteroidea</taxon>
        <taxon>Neodiplogasteridae</taxon>
        <taxon>Pristionchus</taxon>
    </lineage>
</organism>
<keyword evidence="2" id="KW-1133">Transmembrane helix</keyword>
<protein>
    <submittedName>
        <fullName evidence="3">Uncharacterized protein</fullName>
    </submittedName>
</protein>
<feature type="transmembrane region" description="Helical" evidence="2">
    <location>
        <begin position="252"/>
        <end position="275"/>
    </location>
</feature>
<dbReference type="AlphaFoldDB" id="A0A2A6C0P3"/>
<proteinExistence type="predicted"/>
<evidence type="ECO:0000256" key="2">
    <source>
        <dbReference type="SAM" id="Phobius"/>
    </source>
</evidence>
<feature type="region of interest" description="Disordered" evidence="1">
    <location>
        <begin position="1"/>
        <end position="21"/>
    </location>
</feature>
<reference evidence="3" key="2">
    <citation type="submission" date="2022-06" db="UniProtKB">
        <authorList>
            <consortium name="EnsemblMetazoa"/>
        </authorList>
    </citation>
    <scope>IDENTIFICATION</scope>
    <source>
        <strain evidence="3">PS312</strain>
    </source>
</reference>
<evidence type="ECO:0000256" key="1">
    <source>
        <dbReference type="SAM" id="MobiDB-lite"/>
    </source>
</evidence>
<accession>A0A2A6C0P3</accession>
<keyword evidence="4" id="KW-1185">Reference proteome</keyword>
<name>A0A2A6C0P3_PRIPA</name>
<feature type="region of interest" description="Disordered" evidence="1">
    <location>
        <begin position="159"/>
        <end position="192"/>
    </location>
</feature>
<dbReference type="EnsemblMetazoa" id="PPA26965.1">
    <property type="protein sequence ID" value="PPA26965.1"/>
    <property type="gene ID" value="WBGene00116519"/>
</dbReference>
<reference evidence="4" key="1">
    <citation type="journal article" date="2008" name="Nat. Genet.">
        <title>The Pristionchus pacificus genome provides a unique perspective on nematode lifestyle and parasitism.</title>
        <authorList>
            <person name="Dieterich C."/>
            <person name="Clifton S.W."/>
            <person name="Schuster L.N."/>
            <person name="Chinwalla A."/>
            <person name="Delehaunty K."/>
            <person name="Dinkelacker I."/>
            <person name="Fulton L."/>
            <person name="Fulton R."/>
            <person name="Godfrey J."/>
            <person name="Minx P."/>
            <person name="Mitreva M."/>
            <person name="Roeseler W."/>
            <person name="Tian H."/>
            <person name="Witte H."/>
            <person name="Yang S.P."/>
            <person name="Wilson R.K."/>
            <person name="Sommer R.J."/>
        </authorList>
    </citation>
    <scope>NUCLEOTIDE SEQUENCE [LARGE SCALE GENOMIC DNA]</scope>
    <source>
        <strain evidence="4">PS312</strain>
    </source>
</reference>
<sequence>MENPSFSQEEEDAKRKKSTLQTTAIEIPEPSCCCSWTRICDVMGNRQDLFIQNLRPIKIPLIHVTTQKLATLQMELERGMRTYEETTKASKSVHHLIARINTITSNGVLNVPPDENEMLRQCAKDLAVLARVIDQLIREDEAYRQSLRDQGQPVIEAVTTSTPASPTEEKPFELHGREVRHTASGGSAVDEHSLKERIERNSEMLEKLLKFVDKKTERRWWLRDVINFAQLVVKVALFISASIAVFYPSEQIFPIITLALTIAQGVIEVMDQYFLKNTTPEDIKMHVVTTLSAASGKG</sequence>
<dbReference type="Proteomes" id="UP000005239">
    <property type="component" value="Unassembled WGS sequence"/>
</dbReference>
<evidence type="ECO:0000313" key="3">
    <source>
        <dbReference type="EnsemblMetazoa" id="PPA26965.1"/>
    </source>
</evidence>
<accession>A0A8R1YN51</accession>
<evidence type="ECO:0000313" key="4">
    <source>
        <dbReference type="Proteomes" id="UP000005239"/>
    </source>
</evidence>